<reference evidence="7" key="1">
    <citation type="journal article" date="2014" name="Int. J. Syst. Evol. Microbiol.">
        <title>Complete genome sequence of Corynebacterium casei LMG S-19264T (=DSM 44701T), isolated from a smear-ripened cheese.</title>
        <authorList>
            <consortium name="US DOE Joint Genome Institute (JGI-PGF)"/>
            <person name="Walter F."/>
            <person name="Albersmeier A."/>
            <person name="Kalinowski J."/>
            <person name="Ruckert C."/>
        </authorList>
    </citation>
    <scope>NUCLEOTIDE SEQUENCE</scope>
    <source>
        <strain evidence="7">JCM 12862</strain>
    </source>
</reference>
<comment type="caution">
    <text evidence="7">The sequence shown here is derived from an EMBL/GenBank/DDBJ whole genome shotgun (WGS) entry which is preliminary data.</text>
</comment>
<dbReference type="Proteomes" id="UP000612329">
    <property type="component" value="Unassembled WGS sequence"/>
</dbReference>
<keyword evidence="3 4" id="KW-0408">Iron</keyword>
<gene>
    <name evidence="7" type="ORF">GCM10007962_24840</name>
</gene>
<dbReference type="GO" id="GO:0046872">
    <property type="term" value="F:metal ion binding"/>
    <property type="evidence" value="ECO:0007669"/>
    <property type="project" value="UniProtKB-KW"/>
</dbReference>
<reference evidence="7" key="2">
    <citation type="submission" date="2020-09" db="EMBL/GenBank/DDBJ databases">
        <authorList>
            <person name="Sun Q."/>
            <person name="Ohkuma M."/>
        </authorList>
    </citation>
    <scope>NUCLEOTIDE SEQUENCE</scope>
    <source>
        <strain evidence="7">JCM 12862</strain>
    </source>
</reference>
<accession>A0A8J3BME2</accession>
<dbReference type="InterPro" id="IPR009056">
    <property type="entry name" value="Cyt_c-like_dom"/>
</dbReference>
<evidence type="ECO:0000256" key="2">
    <source>
        <dbReference type="ARBA" id="ARBA00022723"/>
    </source>
</evidence>
<evidence type="ECO:0000256" key="4">
    <source>
        <dbReference type="PROSITE-ProRule" id="PRU00433"/>
    </source>
</evidence>
<dbReference type="RefSeq" id="WP_188653588.1">
    <property type="nucleotide sequence ID" value="NZ_BMNR01000005.1"/>
</dbReference>
<evidence type="ECO:0000256" key="5">
    <source>
        <dbReference type="SAM" id="SignalP"/>
    </source>
</evidence>
<proteinExistence type="predicted"/>
<evidence type="ECO:0000256" key="3">
    <source>
        <dbReference type="ARBA" id="ARBA00023004"/>
    </source>
</evidence>
<dbReference type="AlphaFoldDB" id="A0A8J3BME2"/>
<feature type="signal peptide" evidence="5">
    <location>
        <begin position="1"/>
        <end position="23"/>
    </location>
</feature>
<keyword evidence="8" id="KW-1185">Reference proteome</keyword>
<dbReference type="EMBL" id="BMNR01000005">
    <property type="protein sequence ID" value="GGK29631.1"/>
    <property type="molecule type" value="Genomic_DNA"/>
</dbReference>
<keyword evidence="5" id="KW-0732">Signal</keyword>
<dbReference type="PROSITE" id="PS51007">
    <property type="entry name" value="CYTC"/>
    <property type="match status" value="1"/>
</dbReference>
<evidence type="ECO:0000313" key="8">
    <source>
        <dbReference type="Proteomes" id="UP000612329"/>
    </source>
</evidence>
<evidence type="ECO:0000256" key="1">
    <source>
        <dbReference type="ARBA" id="ARBA00022617"/>
    </source>
</evidence>
<dbReference type="InterPro" id="IPR036909">
    <property type="entry name" value="Cyt_c-like_dom_sf"/>
</dbReference>
<keyword evidence="1 4" id="KW-0349">Heme</keyword>
<dbReference type="Gene3D" id="1.10.760.10">
    <property type="entry name" value="Cytochrome c-like domain"/>
    <property type="match status" value="1"/>
</dbReference>
<dbReference type="Pfam" id="PF13442">
    <property type="entry name" value="Cytochrome_CBB3"/>
    <property type="match status" value="1"/>
</dbReference>
<feature type="chain" id="PRO_5035144490" description="Cytochrome c domain-containing protein" evidence="5">
    <location>
        <begin position="24"/>
        <end position="134"/>
    </location>
</feature>
<feature type="domain" description="Cytochrome c" evidence="6">
    <location>
        <begin position="46"/>
        <end position="131"/>
    </location>
</feature>
<dbReference type="GO" id="GO:0020037">
    <property type="term" value="F:heme binding"/>
    <property type="evidence" value="ECO:0007669"/>
    <property type="project" value="InterPro"/>
</dbReference>
<organism evidence="7 8">
    <name type="scientific">Yeosuana aromativorans</name>
    <dbReference type="NCBI Taxonomy" id="288019"/>
    <lineage>
        <taxon>Bacteria</taxon>
        <taxon>Pseudomonadati</taxon>
        <taxon>Bacteroidota</taxon>
        <taxon>Flavobacteriia</taxon>
        <taxon>Flavobacteriales</taxon>
        <taxon>Flavobacteriaceae</taxon>
        <taxon>Yeosuana</taxon>
    </lineage>
</organism>
<protein>
    <recommendedName>
        <fullName evidence="6">Cytochrome c domain-containing protein</fullName>
    </recommendedName>
</protein>
<evidence type="ECO:0000313" key="7">
    <source>
        <dbReference type="EMBL" id="GGK29631.1"/>
    </source>
</evidence>
<dbReference type="SUPFAM" id="SSF46626">
    <property type="entry name" value="Cytochrome c"/>
    <property type="match status" value="1"/>
</dbReference>
<name>A0A8J3BME2_9FLAO</name>
<keyword evidence="2 4" id="KW-0479">Metal-binding</keyword>
<sequence>MKTITKYLCVFLFILFTSNEILAQESTWKAPESANDLKNPFSGNTLAANKGKMIFRQTCVLCHGMKGDGTGGGGVSLNPKPANFLSKRVKDESDGALFWKMSQGNPPMASYKDIFSEDQRWQLVTYIRVLENQQ</sequence>
<dbReference type="GO" id="GO:0009055">
    <property type="term" value="F:electron transfer activity"/>
    <property type="evidence" value="ECO:0007669"/>
    <property type="project" value="InterPro"/>
</dbReference>
<evidence type="ECO:0000259" key="6">
    <source>
        <dbReference type="PROSITE" id="PS51007"/>
    </source>
</evidence>